<feature type="compositionally biased region" description="Basic and acidic residues" evidence="1">
    <location>
        <begin position="269"/>
        <end position="279"/>
    </location>
</feature>
<feature type="compositionally biased region" description="Basic and acidic residues" evidence="1">
    <location>
        <begin position="286"/>
        <end position="300"/>
    </location>
</feature>
<evidence type="ECO:0000256" key="1">
    <source>
        <dbReference type="SAM" id="MobiDB-lite"/>
    </source>
</evidence>
<reference evidence="2 3" key="1">
    <citation type="submission" date="2019-01" db="EMBL/GenBank/DDBJ databases">
        <title>Sequencing of cultivated peanut Arachis hypogaea provides insights into genome evolution and oil improvement.</title>
        <authorList>
            <person name="Chen X."/>
        </authorList>
    </citation>
    <scope>NUCLEOTIDE SEQUENCE [LARGE SCALE GENOMIC DNA]</scope>
    <source>
        <strain evidence="3">cv. Fuhuasheng</strain>
        <tissue evidence="2">Leaves</tissue>
    </source>
</reference>
<comment type="caution">
    <text evidence="2">The sequence shown here is derived from an EMBL/GenBank/DDBJ whole genome shotgun (WGS) entry which is preliminary data.</text>
</comment>
<accession>A0A445A4P5</accession>
<feature type="compositionally biased region" description="Polar residues" evidence="1">
    <location>
        <begin position="256"/>
        <end position="268"/>
    </location>
</feature>
<evidence type="ECO:0000313" key="2">
    <source>
        <dbReference type="EMBL" id="RYR21420.1"/>
    </source>
</evidence>
<dbReference type="AlphaFoldDB" id="A0A445A4P5"/>
<protein>
    <submittedName>
        <fullName evidence="2">Uncharacterized protein</fullName>
    </submittedName>
</protein>
<dbReference type="Proteomes" id="UP000289738">
    <property type="component" value="Chromosome B03"/>
</dbReference>
<dbReference type="EMBL" id="SDMP01000013">
    <property type="protein sequence ID" value="RYR21420.1"/>
    <property type="molecule type" value="Genomic_DNA"/>
</dbReference>
<evidence type="ECO:0000313" key="3">
    <source>
        <dbReference type="Proteomes" id="UP000289738"/>
    </source>
</evidence>
<name>A0A445A4P5_ARAHY</name>
<keyword evidence="3" id="KW-1185">Reference proteome</keyword>
<gene>
    <name evidence="2" type="ORF">Ahy_B03g066706</name>
</gene>
<sequence length="312" mass="35315">MGKKEKKEEREGRRWWSPVVVSDGGGGKRKRISYAVCARDPLGWKLYTEDEDYDPETDKVESWDDHIDNLYAEEEVVGRNNPNNRKDTDDWTVAIVDNSVTKSMNLSVKAAIVLPPSRQIILEFNTELQLIDQTTRLLNGFLGSLGANFQYFSINEESWKIMDSALKEHAYDTVKKKCRQNALNRSKQLYTHTGGSKTLARRKDEEEAIANIKSQDGSLKEISHSDSLARVLGKEHSGQVQPLGFGPCRTKIIRNTTQQSNSGAQIQEYQKEITKDSGSKTKGRGSRREGKEIDDGESIKIHNLTARRHFAT</sequence>
<feature type="region of interest" description="Disordered" evidence="1">
    <location>
        <begin position="256"/>
        <end position="312"/>
    </location>
</feature>
<proteinExistence type="predicted"/>
<organism evidence="2 3">
    <name type="scientific">Arachis hypogaea</name>
    <name type="common">Peanut</name>
    <dbReference type="NCBI Taxonomy" id="3818"/>
    <lineage>
        <taxon>Eukaryota</taxon>
        <taxon>Viridiplantae</taxon>
        <taxon>Streptophyta</taxon>
        <taxon>Embryophyta</taxon>
        <taxon>Tracheophyta</taxon>
        <taxon>Spermatophyta</taxon>
        <taxon>Magnoliopsida</taxon>
        <taxon>eudicotyledons</taxon>
        <taxon>Gunneridae</taxon>
        <taxon>Pentapetalae</taxon>
        <taxon>rosids</taxon>
        <taxon>fabids</taxon>
        <taxon>Fabales</taxon>
        <taxon>Fabaceae</taxon>
        <taxon>Papilionoideae</taxon>
        <taxon>50 kb inversion clade</taxon>
        <taxon>dalbergioids sensu lato</taxon>
        <taxon>Dalbergieae</taxon>
        <taxon>Pterocarpus clade</taxon>
        <taxon>Arachis</taxon>
    </lineage>
</organism>